<dbReference type="InterPro" id="IPR029058">
    <property type="entry name" value="AB_hydrolase_fold"/>
</dbReference>
<sequence length="325" mass="34735">MTRGTIFAMPTGPSRTGTKRPRWRIVAVLALLLVLIAAAVLVAVNPFTSAQVPTTDCTRYGLSADDSRAHPHTVTLPTQQTDEDQTQAGALGALQQSFTSHGTTSRYHVVDGGVDTSRPVGLVVDLHGDGGAEYTEPGGRTTCLAAVAASHNDLLVVPLTPDCTGDCTWWRDLRPNLRWLRALVTQRLLTDLPVQEDRVSWIGYSGGAEMLSYGVLSGARDLVTGGAAMVGGGGSPGSLMSAADEQQKKALKMWWFAGADDDGTDPDSDFDAVEAATRGRRFYEKRGFEQTRLELLPGHDHFDMPDAAILDELLGAQDAQPTTSS</sequence>
<keyword evidence="2" id="KW-1185">Reference proteome</keyword>
<dbReference type="KEGG" id="kvr:CIB50_0001996"/>
<protein>
    <submittedName>
        <fullName evidence="1">Uncharacterized protein</fullName>
    </submittedName>
</protein>
<reference evidence="1" key="2">
    <citation type="submission" date="2020-07" db="EMBL/GenBank/DDBJ databases">
        <title>Genome of starter culture bacteria Kocuria salsicia reveals its technological properties and safety for usage in meat industry.</title>
        <authorList>
            <person name="Michael M."/>
            <person name="Konstantin K."/>
            <person name="Evgenii K."/>
            <person name="Galina S."/>
            <person name="Oksana K."/>
            <person name="Andrei L."/>
        </authorList>
    </citation>
    <scope>NUCLEOTIDE SEQUENCE [LARGE SCALE GENOMIC DNA]</scope>
    <source>
        <strain evidence="1">80</strain>
    </source>
</reference>
<dbReference type="Gene3D" id="3.40.50.1820">
    <property type="entry name" value="alpha/beta hydrolase"/>
    <property type="match status" value="1"/>
</dbReference>
<dbReference type="Proteomes" id="UP000216825">
    <property type="component" value="Chromosome"/>
</dbReference>
<gene>
    <name evidence="1" type="ORF">CIB50_0001996</name>
</gene>
<dbReference type="EMBL" id="CP059343">
    <property type="protein sequence ID" value="QMS57263.1"/>
    <property type="molecule type" value="Genomic_DNA"/>
</dbReference>
<dbReference type="AlphaFoldDB" id="A0A7D7Q8J1"/>
<name>A0A7D7Q8J1_KOCVA</name>
<dbReference type="SUPFAM" id="SSF53474">
    <property type="entry name" value="alpha/beta-Hydrolases"/>
    <property type="match status" value="1"/>
</dbReference>
<organism evidence="1 2">
    <name type="scientific">Kocuria varians</name>
    <name type="common">Micrococcus varians</name>
    <dbReference type="NCBI Taxonomy" id="1272"/>
    <lineage>
        <taxon>Bacteria</taxon>
        <taxon>Bacillati</taxon>
        <taxon>Actinomycetota</taxon>
        <taxon>Actinomycetes</taxon>
        <taxon>Micrococcales</taxon>
        <taxon>Micrococcaceae</taxon>
        <taxon>Kocuria</taxon>
    </lineage>
</organism>
<evidence type="ECO:0000313" key="1">
    <source>
        <dbReference type="EMBL" id="QMS57263.1"/>
    </source>
</evidence>
<reference evidence="1" key="1">
    <citation type="submission" date="2017-08" db="EMBL/GenBank/DDBJ databases">
        <authorList>
            <person name="Minaev M."/>
            <person name="Kurbakov K.A."/>
            <person name="Solodovnikova G.I."/>
            <person name="Kuznetsova O.A."/>
            <person name="Lisitsyn A.B."/>
        </authorList>
    </citation>
    <scope>NUCLEOTIDE SEQUENCE</scope>
    <source>
        <strain evidence="1">80</strain>
    </source>
</reference>
<proteinExistence type="predicted"/>
<accession>A0A7D7Q8J1</accession>
<evidence type="ECO:0000313" key="2">
    <source>
        <dbReference type="Proteomes" id="UP000216825"/>
    </source>
</evidence>